<gene>
    <name evidence="4" type="ORF">K227x_12170</name>
</gene>
<dbReference type="PIRSF" id="PIRSF026631">
    <property type="entry name" value="UCP026631"/>
    <property type="match status" value="1"/>
</dbReference>
<accession>A0A517N767</accession>
<feature type="compositionally biased region" description="Basic and acidic residues" evidence="1">
    <location>
        <begin position="32"/>
        <end position="41"/>
    </location>
</feature>
<keyword evidence="5" id="KW-1185">Reference proteome</keyword>
<feature type="domain" description="YdbS-like PH" evidence="3">
    <location>
        <begin position="293"/>
        <end position="351"/>
    </location>
</feature>
<feature type="transmembrane region" description="Helical" evidence="2">
    <location>
        <begin position="408"/>
        <end position="440"/>
    </location>
</feature>
<organism evidence="4 5">
    <name type="scientific">Rubripirellula lacrimiformis</name>
    <dbReference type="NCBI Taxonomy" id="1930273"/>
    <lineage>
        <taxon>Bacteria</taxon>
        <taxon>Pseudomonadati</taxon>
        <taxon>Planctomycetota</taxon>
        <taxon>Planctomycetia</taxon>
        <taxon>Pirellulales</taxon>
        <taxon>Pirellulaceae</taxon>
        <taxon>Rubripirellula</taxon>
    </lineage>
</organism>
<dbReference type="PANTHER" id="PTHR34473">
    <property type="entry name" value="UPF0699 TRANSMEMBRANE PROTEIN YDBS"/>
    <property type="match status" value="1"/>
</dbReference>
<feature type="transmembrane region" description="Helical" evidence="2">
    <location>
        <begin position="76"/>
        <end position="95"/>
    </location>
</feature>
<dbReference type="PANTHER" id="PTHR34473:SF2">
    <property type="entry name" value="UPF0699 TRANSMEMBRANE PROTEIN YDBT"/>
    <property type="match status" value="1"/>
</dbReference>
<feature type="compositionally biased region" description="Pro residues" evidence="1">
    <location>
        <begin position="13"/>
        <end position="25"/>
    </location>
</feature>
<dbReference type="AlphaFoldDB" id="A0A517N767"/>
<dbReference type="Proteomes" id="UP000318538">
    <property type="component" value="Chromosome"/>
</dbReference>
<evidence type="ECO:0000256" key="1">
    <source>
        <dbReference type="SAM" id="MobiDB-lite"/>
    </source>
</evidence>
<dbReference type="RefSeq" id="WP_145168642.1">
    <property type="nucleotide sequence ID" value="NZ_CP036525.1"/>
</dbReference>
<keyword evidence="2" id="KW-0472">Membrane</keyword>
<dbReference type="OrthoDB" id="240564at2"/>
<evidence type="ECO:0000313" key="4">
    <source>
        <dbReference type="EMBL" id="QDT02838.1"/>
    </source>
</evidence>
<evidence type="ECO:0000259" key="3">
    <source>
        <dbReference type="Pfam" id="PF03703"/>
    </source>
</evidence>
<name>A0A517N767_9BACT</name>
<dbReference type="Pfam" id="PF03703">
    <property type="entry name" value="bPH_2"/>
    <property type="match status" value="3"/>
</dbReference>
<keyword evidence="2" id="KW-1133">Transmembrane helix</keyword>
<sequence>MTDPTSGAGQDPPSDPNPTPRPNTTPRPIDGAGHKPSFDQPRRLHPLSILFQLLSMSRQSLFPAIVAGWSAVNGSFFAALIVAAIFGLAITFAMIRYLTFRYQITDGELIVTEGILFRKVRNIPVDRIQNVDLVQSPFHRIFRVAEVHVETASGTEPEAKMRVLSLADVDFLKQQISSRGYSVSATTEADHPADTTIDRESREPQSQTILTIPVSHLIQAGLASNRGLILVSVALGFFFQSSQDLDPEYTALDRWIPAQVWNGTPWLLIPVAALALLVVIRLLGTAWYVLRFYGYRLERTGEDFQVSCGLLTKISATVPRRRIQFISVHRPPLMRWMRLASIRIETAGGAGKKGEDAATTITRRWFIPVIHESQVTGLLSQIRTGIPDDGLISWTRAAPRAVRRTTRIAVIASILIGIGTTWAIGWGGIAIGLVAAVLLITHSRCYVRSLGYYRFDNGVMFRSGLLNQKTSTTFHNRIQSVELRSSFFDRRWSMAKLSVDTAAAGPANHTITFPMMDASIAVGEFEALSKRSAAAAMNWD</sequence>
<evidence type="ECO:0000313" key="5">
    <source>
        <dbReference type="Proteomes" id="UP000318538"/>
    </source>
</evidence>
<evidence type="ECO:0000256" key="2">
    <source>
        <dbReference type="SAM" id="Phobius"/>
    </source>
</evidence>
<dbReference type="EMBL" id="CP036525">
    <property type="protein sequence ID" value="QDT02838.1"/>
    <property type="molecule type" value="Genomic_DNA"/>
</dbReference>
<protein>
    <submittedName>
        <fullName evidence="4">Bacterial membrane flanked domain protein</fullName>
    </submittedName>
</protein>
<dbReference type="InterPro" id="IPR005182">
    <property type="entry name" value="YdbS-like_PH"/>
</dbReference>
<reference evidence="4 5" key="1">
    <citation type="submission" date="2019-02" db="EMBL/GenBank/DDBJ databases">
        <title>Deep-cultivation of Planctomycetes and their phenomic and genomic characterization uncovers novel biology.</title>
        <authorList>
            <person name="Wiegand S."/>
            <person name="Jogler M."/>
            <person name="Boedeker C."/>
            <person name="Pinto D."/>
            <person name="Vollmers J."/>
            <person name="Rivas-Marin E."/>
            <person name="Kohn T."/>
            <person name="Peeters S.H."/>
            <person name="Heuer A."/>
            <person name="Rast P."/>
            <person name="Oberbeckmann S."/>
            <person name="Bunk B."/>
            <person name="Jeske O."/>
            <person name="Meyerdierks A."/>
            <person name="Storesund J.E."/>
            <person name="Kallscheuer N."/>
            <person name="Luecker S."/>
            <person name="Lage O.M."/>
            <person name="Pohl T."/>
            <person name="Merkel B.J."/>
            <person name="Hornburger P."/>
            <person name="Mueller R.-W."/>
            <person name="Bruemmer F."/>
            <person name="Labrenz M."/>
            <person name="Spormann A.M."/>
            <person name="Op den Camp H."/>
            <person name="Overmann J."/>
            <person name="Amann R."/>
            <person name="Jetten M.S.M."/>
            <person name="Mascher T."/>
            <person name="Medema M.H."/>
            <person name="Devos D.P."/>
            <person name="Kaster A.-K."/>
            <person name="Ovreas L."/>
            <person name="Rohde M."/>
            <person name="Galperin M.Y."/>
            <person name="Jogler C."/>
        </authorList>
    </citation>
    <scope>NUCLEOTIDE SEQUENCE [LARGE SCALE GENOMIC DNA]</scope>
    <source>
        <strain evidence="4 5">K22_7</strain>
    </source>
</reference>
<dbReference type="KEGG" id="rlc:K227x_12170"/>
<feature type="transmembrane region" description="Helical" evidence="2">
    <location>
        <begin position="267"/>
        <end position="290"/>
    </location>
</feature>
<feature type="region of interest" description="Disordered" evidence="1">
    <location>
        <begin position="1"/>
        <end position="41"/>
    </location>
</feature>
<keyword evidence="2" id="KW-0812">Transmembrane</keyword>
<feature type="transmembrane region" description="Helical" evidence="2">
    <location>
        <begin position="217"/>
        <end position="239"/>
    </location>
</feature>
<proteinExistence type="predicted"/>
<dbReference type="InterPro" id="IPR014529">
    <property type="entry name" value="UCP026631"/>
</dbReference>
<feature type="domain" description="YdbS-like PH" evidence="3">
    <location>
        <begin position="448"/>
        <end position="518"/>
    </location>
</feature>
<feature type="domain" description="YdbS-like PH" evidence="3">
    <location>
        <begin position="97"/>
        <end position="176"/>
    </location>
</feature>